<dbReference type="SUPFAM" id="SSF159245">
    <property type="entry name" value="AttH-like"/>
    <property type="match status" value="1"/>
</dbReference>
<dbReference type="eggNOG" id="ENOG502SMYB">
    <property type="taxonomic scope" value="Eukaryota"/>
</dbReference>
<accession>C8VA59</accession>
<dbReference type="InterPro" id="IPR057722">
    <property type="entry name" value="AsqO/PenF-like_C"/>
</dbReference>
<keyword evidence="1" id="KW-0732">Signal</keyword>
<feature type="signal peptide" evidence="1">
    <location>
        <begin position="1"/>
        <end position="17"/>
    </location>
</feature>
<dbReference type="Proteomes" id="UP000000560">
    <property type="component" value="Chromosome III"/>
</dbReference>
<feature type="chain" id="PRO_5010314137" description="AttH domain-containing protein" evidence="1">
    <location>
        <begin position="18"/>
        <end position="402"/>
    </location>
</feature>
<dbReference type="RefSeq" id="XP_681931.1">
    <property type="nucleotide sequence ID" value="XM_676839.1"/>
</dbReference>
<dbReference type="OrthoDB" id="5344254at2759"/>
<evidence type="ECO:0008006" key="6">
    <source>
        <dbReference type="Google" id="ProtNLM"/>
    </source>
</evidence>
<keyword evidence="5" id="KW-1185">Reference proteome</keyword>
<evidence type="ECO:0000259" key="2">
    <source>
        <dbReference type="Pfam" id="PF24137"/>
    </source>
</evidence>
<sequence length="402" mass="42934">MLPLLAAALLTIGEASARYTANLPAKLTPGPVTADYITASLDQSDLDSPKLSHSNASTFDWWHFDAIALENTNASVAITFSNGGPAGFPLSYPPTNSSLPGNGTGAAEAHLQEEQEDHAIWAHLWITFPDGRKFHHSQRADSARLHGSGDSSVAIWHGVGGWMGSEEGYEVEIGMQQPEKKVNVTGRISMERITPPHSLCSDAANFSTNLALGDQGLGWVGILPDAIAHVDVSVNGEKLMFEGYGYHDKVCCLPLVPITTLAPHIPVHRIPLLIWSSKPFTSSTKSLTRGRAHLGLYSLLWLSYTPSNSSAQIVSSFLSRDGTTVSAGCEAGSVRINPGTEQTEGGPVSGFQIAFPGAQVSVATDMEESESNGGHVRWVGRARGVLEGNDEEGGAIFERFEY</sequence>
<dbReference type="Pfam" id="PF24137">
    <property type="entry name" value="DA_N"/>
    <property type="match status" value="1"/>
</dbReference>
<dbReference type="Pfam" id="PF25581">
    <property type="entry name" value="AsqO_C"/>
    <property type="match status" value="1"/>
</dbReference>
<feature type="domain" description="Diels-Alderase N-terminal" evidence="2">
    <location>
        <begin position="18"/>
        <end position="250"/>
    </location>
</feature>
<evidence type="ECO:0000313" key="5">
    <source>
        <dbReference type="Proteomes" id="UP000000560"/>
    </source>
</evidence>
<reference evidence="5" key="2">
    <citation type="journal article" date="2009" name="Fungal Genet. Biol.">
        <title>The 2008 update of the Aspergillus nidulans genome annotation: a community effort.</title>
        <authorList>
            <person name="Wortman J.R."/>
            <person name="Gilsenan J.M."/>
            <person name="Joardar V."/>
            <person name="Deegan J."/>
            <person name="Clutterbuck J."/>
            <person name="Andersen M.R."/>
            <person name="Archer D."/>
            <person name="Bencina M."/>
            <person name="Braus G."/>
            <person name="Coutinho P."/>
            <person name="von Dohren H."/>
            <person name="Doonan J."/>
            <person name="Driessen A.J."/>
            <person name="Durek P."/>
            <person name="Espeso E."/>
            <person name="Fekete E."/>
            <person name="Flipphi M."/>
            <person name="Estrada C.G."/>
            <person name="Geysens S."/>
            <person name="Goldman G."/>
            <person name="de Groot P.W."/>
            <person name="Hansen K."/>
            <person name="Harris S.D."/>
            <person name="Heinekamp T."/>
            <person name="Helmstaedt K."/>
            <person name="Henrissat B."/>
            <person name="Hofmann G."/>
            <person name="Homan T."/>
            <person name="Horio T."/>
            <person name="Horiuchi H."/>
            <person name="James S."/>
            <person name="Jones M."/>
            <person name="Karaffa L."/>
            <person name="Karanyi Z."/>
            <person name="Kato M."/>
            <person name="Keller N."/>
            <person name="Kelly D.E."/>
            <person name="Kiel J.A."/>
            <person name="Kim J.M."/>
            <person name="van der Klei I.J."/>
            <person name="Klis F.M."/>
            <person name="Kovalchuk A."/>
            <person name="Krasevec N."/>
            <person name="Kubicek C.P."/>
            <person name="Liu B."/>
            <person name="Maccabe A."/>
            <person name="Meyer V."/>
            <person name="Mirabito P."/>
            <person name="Miskei M."/>
            <person name="Mos M."/>
            <person name="Mullins J."/>
            <person name="Nelson D.R."/>
            <person name="Nielsen J."/>
            <person name="Oakley B.R."/>
            <person name="Osmani S.A."/>
            <person name="Pakula T."/>
            <person name="Paszewski A."/>
            <person name="Paulsen I."/>
            <person name="Pilsyk S."/>
            <person name="Pocsi I."/>
            <person name="Punt P.J."/>
            <person name="Ram A.F."/>
            <person name="Ren Q."/>
            <person name="Robellet X."/>
            <person name="Robson G."/>
            <person name="Seiboth B."/>
            <person name="van Solingen P."/>
            <person name="Specht T."/>
            <person name="Sun J."/>
            <person name="Taheri-Talesh N."/>
            <person name="Takeshita N."/>
            <person name="Ussery D."/>
            <person name="vanKuyk P.A."/>
            <person name="Visser H."/>
            <person name="van de Vondervoort P.J."/>
            <person name="de Vries R.P."/>
            <person name="Walton J."/>
            <person name="Xiang X."/>
            <person name="Xiong Y."/>
            <person name="Zeng A.P."/>
            <person name="Brandt B.W."/>
            <person name="Cornell M.J."/>
            <person name="van den Hondel C.A."/>
            <person name="Visser J."/>
            <person name="Oliver S.G."/>
            <person name="Turner G."/>
        </authorList>
    </citation>
    <scope>GENOME REANNOTATION</scope>
    <source>
        <strain evidence="5">FGSC A4 / ATCC 38163 / CBS 112.46 / NRRL 194 / M139</strain>
    </source>
</reference>
<evidence type="ECO:0000256" key="1">
    <source>
        <dbReference type="SAM" id="SignalP"/>
    </source>
</evidence>
<accession>Q5ASR8</accession>
<dbReference type="OMA" id="PDSHAMV"/>
<dbReference type="InterPro" id="IPR056402">
    <property type="entry name" value="DA_N"/>
</dbReference>
<evidence type="ECO:0000313" key="4">
    <source>
        <dbReference type="EMBL" id="CBF78230.1"/>
    </source>
</evidence>
<organism evidence="4 5">
    <name type="scientific">Emericella nidulans (strain FGSC A4 / ATCC 38163 / CBS 112.46 / NRRL 194 / M139)</name>
    <name type="common">Aspergillus nidulans</name>
    <dbReference type="NCBI Taxonomy" id="227321"/>
    <lineage>
        <taxon>Eukaryota</taxon>
        <taxon>Fungi</taxon>
        <taxon>Dikarya</taxon>
        <taxon>Ascomycota</taxon>
        <taxon>Pezizomycotina</taxon>
        <taxon>Eurotiomycetes</taxon>
        <taxon>Eurotiomycetidae</taxon>
        <taxon>Eurotiales</taxon>
        <taxon>Aspergillaceae</taxon>
        <taxon>Aspergillus</taxon>
        <taxon>Aspergillus subgen. Nidulantes</taxon>
    </lineage>
</organism>
<evidence type="ECO:0000259" key="3">
    <source>
        <dbReference type="Pfam" id="PF25581"/>
    </source>
</evidence>
<proteinExistence type="predicted"/>
<dbReference type="AlphaFoldDB" id="Q5ASR8"/>
<gene>
    <name evidence="4" type="ORF">ANIA_08662</name>
</gene>
<dbReference type="HOGENOM" id="CLU_051719_1_0_1"/>
<protein>
    <recommendedName>
        <fullName evidence="6">AttH domain-containing protein</fullName>
    </recommendedName>
</protein>
<feature type="domain" description="AsqO/PenF-like C-terminal" evidence="3">
    <location>
        <begin position="282"/>
        <end position="400"/>
    </location>
</feature>
<dbReference type="KEGG" id="ani:ANIA_08662"/>
<dbReference type="InParanoid" id="Q5ASR8"/>
<name>Q5ASR8_EMENI</name>
<dbReference type="EMBL" id="BN001303">
    <property type="protein sequence ID" value="CBF78230.1"/>
    <property type="molecule type" value="Genomic_DNA"/>
</dbReference>
<dbReference type="GeneID" id="2868496"/>
<reference evidence="5" key="1">
    <citation type="journal article" date="2005" name="Nature">
        <title>Sequencing of Aspergillus nidulans and comparative analysis with A. fumigatus and A. oryzae.</title>
        <authorList>
            <person name="Galagan J.E."/>
            <person name="Calvo S.E."/>
            <person name="Cuomo C."/>
            <person name="Ma L.J."/>
            <person name="Wortman J.R."/>
            <person name="Batzoglou S."/>
            <person name="Lee S.I."/>
            <person name="Basturkmen M."/>
            <person name="Spevak C.C."/>
            <person name="Clutterbuck J."/>
            <person name="Kapitonov V."/>
            <person name="Jurka J."/>
            <person name="Scazzocchio C."/>
            <person name="Farman M."/>
            <person name="Butler J."/>
            <person name="Purcell S."/>
            <person name="Harris S."/>
            <person name="Braus G.H."/>
            <person name="Draht O."/>
            <person name="Busch S."/>
            <person name="D'Enfert C."/>
            <person name="Bouchier C."/>
            <person name="Goldman G.H."/>
            <person name="Bell-Pedersen D."/>
            <person name="Griffiths-Jones S."/>
            <person name="Doonan J.H."/>
            <person name="Yu J."/>
            <person name="Vienken K."/>
            <person name="Pain A."/>
            <person name="Freitag M."/>
            <person name="Selker E.U."/>
            <person name="Archer D.B."/>
            <person name="Penalva M.A."/>
            <person name="Oakley B.R."/>
            <person name="Momany M."/>
            <person name="Tanaka T."/>
            <person name="Kumagai T."/>
            <person name="Asai K."/>
            <person name="Machida M."/>
            <person name="Nierman W.C."/>
            <person name="Denning D.W."/>
            <person name="Caddick M."/>
            <person name="Hynes M."/>
            <person name="Paoletti M."/>
            <person name="Fischer R."/>
            <person name="Miller B."/>
            <person name="Dyer P."/>
            <person name="Sachs M.S."/>
            <person name="Osmani S.A."/>
            <person name="Birren B.W."/>
        </authorList>
    </citation>
    <scope>NUCLEOTIDE SEQUENCE [LARGE SCALE GENOMIC DNA]</scope>
    <source>
        <strain evidence="5">FGSC A4 / ATCC 38163 / CBS 112.46 / NRRL 194 / M139</strain>
    </source>
</reference>